<keyword evidence="2" id="KW-0808">Transferase</keyword>
<reference evidence="2 3" key="1">
    <citation type="journal article" date="2016" name="BMC Genomics">
        <title>Comparative genomics reveals Cyclospora cayetanensis possesses coccidia-like metabolism and invasion components but unique surface antigens.</title>
        <authorList>
            <person name="Liu S."/>
            <person name="Wang L."/>
            <person name="Zheng H."/>
            <person name="Xu Z."/>
            <person name="Roellig D.M."/>
            <person name="Li N."/>
            <person name="Frace M.A."/>
            <person name="Tang K."/>
            <person name="Arrowood M.J."/>
            <person name="Moss D.M."/>
            <person name="Zhang L."/>
            <person name="Feng Y."/>
            <person name="Xiao L."/>
        </authorList>
    </citation>
    <scope>NUCLEOTIDE SEQUENCE [LARGE SCALE GENOMIC DNA]</scope>
    <source>
        <strain evidence="2 3">CHN_HEN01</strain>
    </source>
</reference>
<proteinExistence type="predicted"/>
<feature type="region of interest" description="Disordered" evidence="1">
    <location>
        <begin position="641"/>
        <end position="660"/>
    </location>
</feature>
<keyword evidence="3" id="KW-1185">Reference proteome</keyword>
<evidence type="ECO:0000256" key="1">
    <source>
        <dbReference type="SAM" id="MobiDB-lite"/>
    </source>
</evidence>
<comment type="caution">
    <text evidence="2">The sequence shown here is derived from an EMBL/GenBank/DDBJ whole genome shotgun (WGS) entry which is preliminary data.</text>
</comment>
<dbReference type="EMBL" id="JROU02000655">
    <property type="protein sequence ID" value="OEH78686.1"/>
    <property type="molecule type" value="Genomic_DNA"/>
</dbReference>
<dbReference type="AlphaFoldDB" id="A0A1D3D5H7"/>
<organism evidence="2 3">
    <name type="scientific">Cyclospora cayetanensis</name>
    <dbReference type="NCBI Taxonomy" id="88456"/>
    <lineage>
        <taxon>Eukaryota</taxon>
        <taxon>Sar</taxon>
        <taxon>Alveolata</taxon>
        <taxon>Apicomplexa</taxon>
        <taxon>Conoidasida</taxon>
        <taxon>Coccidia</taxon>
        <taxon>Eucoccidiorida</taxon>
        <taxon>Eimeriorina</taxon>
        <taxon>Eimeriidae</taxon>
        <taxon>Cyclospora</taxon>
    </lineage>
</organism>
<feature type="compositionally biased region" description="Pro residues" evidence="1">
    <location>
        <begin position="544"/>
        <end position="557"/>
    </location>
</feature>
<protein>
    <submittedName>
        <fullName evidence="2">AGC kinase</fullName>
    </submittedName>
</protein>
<evidence type="ECO:0000313" key="2">
    <source>
        <dbReference type="EMBL" id="OEH78686.1"/>
    </source>
</evidence>
<dbReference type="InParanoid" id="A0A1D3D5H7"/>
<keyword evidence="2" id="KW-0418">Kinase</keyword>
<dbReference type="VEuPathDB" id="ToxoDB:cyc_02301"/>
<gene>
    <name evidence="2" type="ORF">cyc_02301</name>
</gene>
<accession>A0A1D3D5H7</accession>
<sequence>MQLQLGQAFQAILASDETTSNVQDHAIHLVERLFTLLPESQKVAFLDELCIIDWLLESVRNSKHVAHVAIQCLTGHIFNSASFLQHHFETAQTSMMLEQTLRQGDKDLVFTALDESAAKGGASFKYPHDTCLILGLISGCRCLLSHSLRLAVEDAKDPQFPPKLAEKAGFPMFAIHALLSGKCSNGAKGVGCDIEVGLGDVELMQRLFLRQGSLENLSEALRHPRIVICLAGIVFRDGSLRRFRDSILQLFSDVSSSIDFAEWCAWSSSIFAEDIRQVIQRQRKMPIASLFEVTLAKFRDALLRIISRCLEAEADSRDSAGPDAVNITLATQVVALLKSELALLSADFTHTLLGCFSLPYGVRSLGGTKGYKNISKASSAGKRHRWNLQCHPTSREVWRSLEKSPVTLEAMLVCSFTDEDLARLTMACIGSALEVRKVSVQQAPLVSDILFQCLDDNAADAALLCLCAIFTCGIVPALSRSCLVCTTFSIVPLCNKFIRPAVGEHNRDDKEDLSRGSRAFFALIVSLFCCRSYAPSFKKSPLRLSPPPPPSSSPKPTPFGLAEQHSAKKRYAASNRAYTCQGIYPEVLFCSKRNWGQVLRRLAAVTRGQTASPASQLAARQLLLKLQATCIGEGSLPKGSVESLCQEGSPPHNPEEPRQSDFAQALQPYCPTPAVHRNVLNALAGILERLLRNLLEAAERNSPTCP</sequence>
<dbReference type="Proteomes" id="UP000095192">
    <property type="component" value="Unassembled WGS sequence"/>
</dbReference>
<evidence type="ECO:0000313" key="3">
    <source>
        <dbReference type="Proteomes" id="UP000095192"/>
    </source>
</evidence>
<dbReference type="GO" id="GO:0016301">
    <property type="term" value="F:kinase activity"/>
    <property type="evidence" value="ECO:0007669"/>
    <property type="project" value="UniProtKB-KW"/>
</dbReference>
<name>A0A1D3D5H7_9EIME</name>
<feature type="region of interest" description="Disordered" evidence="1">
    <location>
        <begin position="540"/>
        <end position="560"/>
    </location>
</feature>